<evidence type="ECO:0000256" key="10">
    <source>
        <dbReference type="RuleBase" id="RU004338"/>
    </source>
</evidence>
<evidence type="ECO:0000313" key="12">
    <source>
        <dbReference type="Proteomes" id="UP000252132"/>
    </source>
</evidence>
<keyword evidence="6 10" id="KW-0456">Lyase</keyword>
<keyword evidence="5 9" id="KW-0479">Metal-binding</keyword>
<comment type="subunit">
    <text evidence="4 10">Homotrimer.</text>
</comment>
<comment type="function">
    <text evidence="7 10">Catalyzes the aldol cleavage of 4-hydroxy-4-methyl-2-oxoglutarate (HMG) into 2 molecules of pyruvate. Also contains a secondary oxaloacetate (OAA) decarboxylase activity due to the common pyruvate enolate transition state formed following C-C bond cleavage in the retro-aldol and decarboxylation reactions.</text>
</comment>
<feature type="binding site" evidence="9">
    <location>
        <begin position="85"/>
        <end position="88"/>
    </location>
    <ligand>
        <name>substrate</name>
    </ligand>
</feature>
<keyword evidence="9" id="KW-0460">Magnesium</keyword>
<evidence type="ECO:0000256" key="1">
    <source>
        <dbReference type="ARBA" id="ARBA00001342"/>
    </source>
</evidence>
<dbReference type="PANTHER" id="PTHR33254">
    <property type="entry name" value="4-HYDROXY-4-METHYL-2-OXOGLUTARATE ALDOLASE 3-RELATED"/>
    <property type="match status" value="1"/>
</dbReference>
<dbReference type="NCBIfam" id="TIGR01935">
    <property type="entry name" value="NOT-MenG"/>
    <property type="match status" value="1"/>
</dbReference>
<dbReference type="GO" id="GO:0008948">
    <property type="term" value="F:oxaloacetate decarboxylase activity"/>
    <property type="evidence" value="ECO:0007669"/>
    <property type="project" value="UniProtKB-EC"/>
</dbReference>
<dbReference type="InterPro" id="IPR036704">
    <property type="entry name" value="RraA/RraA-like_sf"/>
</dbReference>
<name>A0A368E1N6_9PROT</name>
<comment type="catalytic activity">
    <reaction evidence="1 10">
        <text>4-hydroxy-4-methyl-2-oxoglutarate = 2 pyruvate</text>
        <dbReference type="Rhea" id="RHEA:22748"/>
        <dbReference type="ChEBI" id="CHEBI:15361"/>
        <dbReference type="ChEBI" id="CHEBI:58276"/>
        <dbReference type="EC" id="4.1.3.17"/>
    </reaction>
</comment>
<evidence type="ECO:0000256" key="2">
    <source>
        <dbReference type="ARBA" id="ARBA00001968"/>
    </source>
</evidence>
<feature type="binding site" evidence="9">
    <location>
        <position position="107"/>
    </location>
    <ligand>
        <name>substrate</name>
    </ligand>
</feature>
<organism evidence="11 12">
    <name type="scientific">PS1 clade bacterium</name>
    <dbReference type="NCBI Taxonomy" id="2175152"/>
    <lineage>
        <taxon>Bacteria</taxon>
        <taxon>Pseudomonadati</taxon>
        <taxon>Pseudomonadota</taxon>
        <taxon>Alphaproteobacteria</taxon>
        <taxon>PS1 clade</taxon>
    </lineage>
</organism>
<dbReference type="GO" id="GO:0046872">
    <property type="term" value="F:metal ion binding"/>
    <property type="evidence" value="ECO:0007669"/>
    <property type="project" value="UniProtKB-KW"/>
</dbReference>
<dbReference type="Gene3D" id="3.50.30.40">
    <property type="entry name" value="Ribonuclease E inhibitor RraA/RraA-like"/>
    <property type="match status" value="1"/>
</dbReference>
<dbReference type="GO" id="GO:0008428">
    <property type="term" value="F:ribonuclease inhibitor activity"/>
    <property type="evidence" value="ECO:0007669"/>
    <property type="project" value="InterPro"/>
</dbReference>
<dbReference type="EC" id="4.1.3.17" evidence="10"/>
<dbReference type="Proteomes" id="UP000252132">
    <property type="component" value="Unassembled WGS sequence"/>
</dbReference>
<dbReference type="CDD" id="cd16841">
    <property type="entry name" value="RraA_family"/>
    <property type="match status" value="1"/>
</dbReference>
<dbReference type="GO" id="GO:0051252">
    <property type="term" value="P:regulation of RNA metabolic process"/>
    <property type="evidence" value="ECO:0007669"/>
    <property type="project" value="InterPro"/>
</dbReference>
<evidence type="ECO:0000256" key="5">
    <source>
        <dbReference type="ARBA" id="ARBA00022723"/>
    </source>
</evidence>
<comment type="catalytic activity">
    <reaction evidence="8 10">
        <text>oxaloacetate + H(+) = pyruvate + CO2</text>
        <dbReference type="Rhea" id="RHEA:15641"/>
        <dbReference type="ChEBI" id="CHEBI:15361"/>
        <dbReference type="ChEBI" id="CHEBI:15378"/>
        <dbReference type="ChEBI" id="CHEBI:16452"/>
        <dbReference type="ChEBI" id="CHEBI:16526"/>
        <dbReference type="EC" id="4.1.1.112"/>
    </reaction>
</comment>
<evidence type="ECO:0000256" key="7">
    <source>
        <dbReference type="ARBA" id="ARBA00025046"/>
    </source>
</evidence>
<sequence>MAGTSEPTPGELICTADLSDAYSDELAYLGLAFRDFGKRLAFSGPIVTLDTFEDNGALRELLESKGEGQVIIVDGHGSTRCALLGGNLGKLAEANGWAGIVINGFVRDTLELAEANVGIKALGTHPKKSIKRGVGSINVPLRIDGINIYPGAWLYADSDGVIIASQKLK</sequence>
<evidence type="ECO:0000256" key="4">
    <source>
        <dbReference type="ARBA" id="ARBA00011233"/>
    </source>
</evidence>
<comment type="caution">
    <text evidence="11">The sequence shown here is derived from an EMBL/GenBank/DDBJ whole genome shotgun (WGS) entry which is preliminary data.</text>
</comment>
<reference evidence="11 12" key="1">
    <citation type="journal article" date="2018" name="Microbiome">
        <title>Fine metagenomic profile of the Mediterranean stratified and mixed water columns revealed by assembly and recruitment.</title>
        <authorList>
            <person name="Haro-Moreno J.M."/>
            <person name="Lopez-Perez M."/>
            <person name="De La Torre J.R."/>
            <person name="Picazo A."/>
            <person name="Camacho A."/>
            <person name="Rodriguez-Valera F."/>
        </authorList>
    </citation>
    <scope>NUCLEOTIDE SEQUENCE [LARGE SCALE GENOMIC DNA]</scope>
    <source>
        <strain evidence="11">MED-G55</strain>
    </source>
</reference>
<comment type="cofactor">
    <cofactor evidence="2 10">
        <name>a divalent metal cation</name>
        <dbReference type="ChEBI" id="CHEBI:60240"/>
    </cofactor>
</comment>
<gene>
    <name evidence="11" type="ORF">DBW69_02430</name>
</gene>
<evidence type="ECO:0000256" key="9">
    <source>
        <dbReference type="PIRSR" id="PIRSR605493-1"/>
    </source>
</evidence>
<dbReference type="NCBIfam" id="NF006875">
    <property type="entry name" value="PRK09372.1"/>
    <property type="match status" value="1"/>
</dbReference>
<accession>A0A368E1N6</accession>
<dbReference type="Pfam" id="PF03737">
    <property type="entry name" value="RraA-like"/>
    <property type="match status" value="1"/>
</dbReference>
<evidence type="ECO:0000256" key="6">
    <source>
        <dbReference type="ARBA" id="ARBA00023239"/>
    </source>
</evidence>
<dbReference type="SUPFAM" id="SSF89562">
    <property type="entry name" value="RraA-like"/>
    <property type="match status" value="1"/>
</dbReference>
<proteinExistence type="inferred from homology"/>
<dbReference type="PANTHER" id="PTHR33254:SF4">
    <property type="entry name" value="4-HYDROXY-4-METHYL-2-OXOGLUTARATE ALDOLASE 3-RELATED"/>
    <property type="match status" value="1"/>
</dbReference>
<dbReference type="GO" id="GO:0047443">
    <property type="term" value="F:4-hydroxy-4-methyl-2-oxoglutarate aldolase activity"/>
    <property type="evidence" value="ECO:0007669"/>
    <property type="project" value="UniProtKB-EC"/>
</dbReference>
<dbReference type="InterPro" id="IPR005493">
    <property type="entry name" value="RraA/RraA-like"/>
</dbReference>
<comment type="similarity">
    <text evidence="3 10">Belongs to the class II aldolase/RraA-like family.</text>
</comment>
<dbReference type="AlphaFoldDB" id="A0A368E1N6"/>
<evidence type="ECO:0000256" key="3">
    <source>
        <dbReference type="ARBA" id="ARBA00008621"/>
    </source>
</evidence>
<evidence type="ECO:0000256" key="8">
    <source>
        <dbReference type="ARBA" id="ARBA00047973"/>
    </source>
</evidence>
<comment type="cofactor">
    <cofactor evidence="9">
        <name>Mg(2+)</name>
        <dbReference type="ChEBI" id="CHEBI:18420"/>
    </cofactor>
</comment>
<feature type="binding site" evidence="9">
    <location>
        <position position="108"/>
    </location>
    <ligand>
        <name>Mg(2+)</name>
        <dbReference type="ChEBI" id="CHEBI:18420"/>
    </ligand>
</feature>
<dbReference type="InterPro" id="IPR010203">
    <property type="entry name" value="RraA"/>
</dbReference>
<dbReference type="EC" id="4.1.1.112" evidence="10"/>
<protein>
    <recommendedName>
        <fullName evidence="10">4-hydroxy-4-methyl-2-oxoglutarate aldolase</fullName>
        <shortName evidence="10">HMG aldolase</shortName>
        <ecNumber evidence="10">4.1.1.112</ecNumber>
        <ecNumber evidence="10">4.1.3.17</ecNumber>
    </recommendedName>
    <alternativeName>
        <fullName evidence="10">Oxaloacetate decarboxylase</fullName>
    </alternativeName>
</protein>
<dbReference type="EMBL" id="QOQF01000005">
    <property type="protein sequence ID" value="RCL77794.1"/>
    <property type="molecule type" value="Genomic_DNA"/>
</dbReference>
<evidence type="ECO:0000313" key="11">
    <source>
        <dbReference type="EMBL" id="RCL77794.1"/>
    </source>
</evidence>